<dbReference type="AlphaFoldDB" id="M6JH79"/>
<dbReference type="GO" id="GO:0006313">
    <property type="term" value="P:DNA transposition"/>
    <property type="evidence" value="ECO:0007669"/>
    <property type="project" value="InterPro"/>
</dbReference>
<comment type="caution">
    <text evidence="2">The sequence shown here is derived from an EMBL/GenBank/DDBJ whole genome shotgun (WGS) entry which is preliminary data.</text>
</comment>
<gene>
    <name evidence="2" type="ORF">LEP1GSC063_1277</name>
</gene>
<organism evidence="2 3">
    <name type="scientific">Leptospira santarosai serovar Arenal str. MAVJ 401</name>
    <dbReference type="NCBI Taxonomy" id="1049976"/>
    <lineage>
        <taxon>Bacteria</taxon>
        <taxon>Pseudomonadati</taxon>
        <taxon>Spirochaetota</taxon>
        <taxon>Spirochaetia</taxon>
        <taxon>Leptospirales</taxon>
        <taxon>Leptospiraceae</taxon>
        <taxon>Leptospira</taxon>
    </lineage>
</organism>
<dbReference type="PANTHER" id="PTHR35604">
    <property type="entry name" value="TRANSPOSASE INSH FOR INSERTION SEQUENCE ELEMENT IS5A-RELATED"/>
    <property type="match status" value="1"/>
</dbReference>
<dbReference type="GO" id="GO:0004803">
    <property type="term" value="F:transposase activity"/>
    <property type="evidence" value="ECO:0007669"/>
    <property type="project" value="InterPro"/>
</dbReference>
<protein>
    <submittedName>
        <fullName evidence="2">Transposase, IS4 family</fullName>
    </submittedName>
</protein>
<sequence length="160" mass="18936">MYQKDTDARWTKKGNRSYYGYKNHIAIDPKSKLIKDYHVTSANVYDGVAGIELLKNRKEGTKLYADSAYRNCDEFMKKLKKKNLVDKICFKGYRNKPLKEKYKKLNTKIARIRGRIEHVFGDMKSFSGKMIRTIGMERAKFQIGFINLVFNFRRFAFYQS</sequence>
<evidence type="ECO:0000313" key="2">
    <source>
        <dbReference type="EMBL" id="EMN21284.1"/>
    </source>
</evidence>
<dbReference type="Pfam" id="PF01609">
    <property type="entry name" value="DDE_Tnp_1"/>
    <property type="match status" value="1"/>
</dbReference>
<name>M6JH79_9LEPT</name>
<proteinExistence type="predicted"/>
<feature type="domain" description="Transposase IS4-like" evidence="1">
    <location>
        <begin position="5"/>
        <end position="152"/>
    </location>
</feature>
<dbReference type="EMBL" id="AHMU02000055">
    <property type="protein sequence ID" value="EMN21284.1"/>
    <property type="molecule type" value="Genomic_DNA"/>
</dbReference>
<evidence type="ECO:0000259" key="1">
    <source>
        <dbReference type="Pfam" id="PF01609"/>
    </source>
</evidence>
<dbReference type="Proteomes" id="UP000012106">
    <property type="component" value="Unassembled WGS sequence"/>
</dbReference>
<accession>M6JH79</accession>
<reference evidence="2 3" key="1">
    <citation type="submission" date="2013-01" db="EMBL/GenBank/DDBJ databases">
        <authorList>
            <person name="Harkins D.M."/>
            <person name="Durkin A.S."/>
            <person name="Brinkac L.M."/>
            <person name="Haft D.H."/>
            <person name="Selengut J.D."/>
            <person name="Sanka R."/>
            <person name="DePew J."/>
            <person name="Purushe J."/>
            <person name="Hartskeerl R.A."/>
            <person name="Ahmed A."/>
            <person name="van der Linden H."/>
            <person name="Goris M.G.A."/>
            <person name="Vinetz J.M."/>
            <person name="Sutton G.G."/>
            <person name="Nierman W.C."/>
            <person name="Fouts D.E."/>
        </authorList>
    </citation>
    <scope>NUCLEOTIDE SEQUENCE [LARGE SCALE GENOMIC DNA]</scope>
    <source>
        <strain evidence="2 3">MAVJ 401</strain>
    </source>
</reference>
<dbReference type="InterPro" id="IPR002559">
    <property type="entry name" value="Transposase_11"/>
</dbReference>
<dbReference type="GO" id="GO:0003677">
    <property type="term" value="F:DNA binding"/>
    <property type="evidence" value="ECO:0007669"/>
    <property type="project" value="InterPro"/>
</dbReference>
<evidence type="ECO:0000313" key="3">
    <source>
        <dbReference type="Proteomes" id="UP000012106"/>
    </source>
</evidence>
<dbReference type="PANTHER" id="PTHR35604:SF2">
    <property type="entry name" value="TRANSPOSASE INSH FOR INSERTION SEQUENCE ELEMENT IS5A-RELATED"/>
    <property type="match status" value="1"/>
</dbReference>